<protein>
    <submittedName>
        <fullName evidence="7">Uncharacterized protein</fullName>
    </submittedName>
</protein>
<dbReference type="GO" id="GO:0005634">
    <property type="term" value="C:nucleus"/>
    <property type="evidence" value="ECO:0007669"/>
    <property type="project" value="TreeGrafter"/>
</dbReference>
<feature type="compositionally biased region" description="Basic and acidic residues" evidence="3">
    <location>
        <begin position="240"/>
        <end position="258"/>
    </location>
</feature>
<reference evidence="7" key="1">
    <citation type="submission" date="2021-01" db="EMBL/GenBank/DDBJ databases">
        <authorList>
            <person name="Corre E."/>
            <person name="Pelletier E."/>
            <person name="Niang G."/>
            <person name="Scheremetjew M."/>
            <person name="Finn R."/>
            <person name="Kale V."/>
            <person name="Holt S."/>
            <person name="Cochrane G."/>
            <person name="Meng A."/>
            <person name="Brown T."/>
            <person name="Cohen L."/>
        </authorList>
    </citation>
    <scope>NUCLEOTIDE SEQUENCE</scope>
    <source>
        <strain evidence="7">GSO104</strain>
    </source>
</reference>
<feature type="domain" description="Myb-like" evidence="4">
    <location>
        <begin position="344"/>
        <end position="389"/>
    </location>
</feature>
<keyword evidence="2" id="KW-0238">DNA-binding</keyword>
<feature type="compositionally biased region" description="Low complexity" evidence="3">
    <location>
        <begin position="259"/>
        <end position="270"/>
    </location>
</feature>
<dbReference type="InterPro" id="IPR050560">
    <property type="entry name" value="MYB_TF"/>
</dbReference>
<feature type="compositionally biased region" description="Polar residues" evidence="3">
    <location>
        <begin position="29"/>
        <end position="54"/>
    </location>
</feature>
<feature type="compositionally biased region" description="Basic residues" evidence="3">
    <location>
        <begin position="555"/>
        <end position="568"/>
    </location>
</feature>
<organism evidence="7">
    <name type="scientific">Ditylum brightwellii</name>
    <dbReference type="NCBI Taxonomy" id="49249"/>
    <lineage>
        <taxon>Eukaryota</taxon>
        <taxon>Sar</taxon>
        <taxon>Stramenopiles</taxon>
        <taxon>Ochrophyta</taxon>
        <taxon>Bacillariophyta</taxon>
        <taxon>Mediophyceae</taxon>
        <taxon>Lithodesmiophycidae</taxon>
        <taxon>Lithodesmiales</taxon>
        <taxon>Lithodesmiaceae</taxon>
        <taxon>Ditylum</taxon>
    </lineage>
</organism>
<dbReference type="PROSITE" id="PS51294">
    <property type="entry name" value="HTH_MYB"/>
    <property type="match status" value="3"/>
</dbReference>
<dbReference type="FunFam" id="1.10.10.60:FF:000010">
    <property type="entry name" value="Transcriptional activator Myb isoform A"/>
    <property type="match status" value="1"/>
</dbReference>
<feature type="compositionally biased region" description="Low complexity" evidence="3">
    <location>
        <begin position="539"/>
        <end position="548"/>
    </location>
</feature>
<feature type="region of interest" description="Disordered" evidence="3">
    <location>
        <begin position="1"/>
        <end position="162"/>
    </location>
</feature>
<dbReference type="AlphaFoldDB" id="A0A7S4VSH2"/>
<dbReference type="InterPro" id="IPR017930">
    <property type="entry name" value="Myb_dom"/>
</dbReference>
<evidence type="ECO:0000256" key="2">
    <source>
        <dbReference type="ARBA" id="ARBA00023125"/>
    </source>
</evidence>
<dbReference type="Gene3D" id="1.10.10.60">
    <property type="entry name" value="Homeodomain-like"/>
    <property type="match status" value="5"/>
</dbReference>
<feature type="region of interest" description="Disordered" evidence="3">
    <location>
        <begin position="479"/>
        <end position="662"/>
    </location>
</feature>
<dbReference type="PROSITE" id="PS51293">
    <property type="entry name" value="SANT"/>
    <property type="match status" value="1"/>
</dbReference>
<dbReference type="Pfam" id="PF00249">
    <property type="entry name" value="Myb_DNA-binding"/>
    <property type="match status" value="2"/>
</dbReference>
<evidence type="ECO:0000259" key="6">
    <source>
        <dbReference type="PROSITE" id="PS51294"/>
    </source>
</evidence>
<feature type="domain" description="Myb-like" evidence="4">
    <location>
        <begin position="390"/>
        <end position="440"/>
    </location>
</feature>
<evidence type="ECO:0000259" key="5">
    <source>
        <dbReference type="PROSITE" id="PS51293"/>
    </source>
</evidence>
<feature type="domain" description="HTH myb-type" evidence="6">
    <location>
        <begin position="390"/>
        <end position="444"/>
    </location>
</feature>
<evidence type="ECO:0000256" key="3">
    <source>
        <dbReference type="SAM" id="MobiDB-lite"/>
    </source>
</evidence>
<feature type="domain" description="Myb-like" evidence="4">
    <location>
        <begin position="290"/>
        <end position="336"/>
    </location>
</feature>
<dbReference type="InterPro" id="IPR001005">
    <property type="entry name" value="SANT/Myb"/>
</dbReference>
<feature type="domain" description="Myb-like" evidence="4">
    <location>
        <begin position="186"/>
        <end position="235"/>
    </location>
</feature>
<gene>
    <name evidence="7" type="ORF">DBRI00130_LOCUS11307</name>
</gene>
<feature type="compositionally biased region" description="Acidic residues" evidence="3">
    <location>
        <begin position="140"/>
        <end position="156"/>
    </location>
</feature>
<dbReference type="SUPFAM" id="SSF46689">
    <property type="entry name" value="Homeodomain-like"/>
    <property type="match status" value="3"/>
</dbReference>
<feature type="region of interest" description="Disordered" evidence="3">
    <location>
        <begin position="227"/>
        <end position="290"/>
    </location>
</feature>
<keyword evidence="1" id="KW-0677">Repeat</keyword>
<dbReference type="GO" id="GO:0000978">
    <property type="term" value="F:RNA polymerase II cis-regulatory region sequence-specific DNA binding"/>
    <property type="evidence" value="ECO:0007669"/>
    <property type="project" value="TreeGrafter"/>
</dbReference>
<dbReference type="InterPro" id="IPR017884">
    <property type="entry name" value="SANT_dom"/>
</dbReference>
<feature type="compositionally biased region" description="Basic and acidic residues" evidence="3">
    <location>
        <begin position="1"/>
        <end position="12"/>
    </location>
</feature>
<proteinExistence type="predicted"/>
<dbReference type="PANTHER" id="PTHR45614:SF274">
    <property type="entry name" value="MYB-LIKE DNA-BINDING PROTEIN"/>
    <property type="match status" value="1"/>
</dbReference>
<feature type="compositionally biased region" description="Basic and acidic residues" evidence="3">
    <location>
        <begin position="187"/>
        <end position="209"/>
    </location>
</feature>
<feature type="domain" description="HTH myb-type" evidence="6">
    <location>
        <begin position="344"/>
        <end position="389"/>
    </location>
</feature>
<evidence type="ECO:0000259" key="4">
    <source>
        <dbReference type="PROSITE" id="PS50090"/>
    </source>
</evidence>
<feature type="domain" description="Myb-like" evidence="4">
    <location>
        <begin position="110"/>
        <end position="178"/>
    </location>
</feature>
<name>A0A7S4VSH2_9STRA</name>
<feature type="compositionally biased region" description="Low complexity" evidence="3">
    <location>
        <begin position="634"/>
        <end position="646"/>
    </location>
</feature>
<dbReference type="InterPro" id="IPR009057">
    <property type="entry name" value="Homeodomain-like_sf"/>
</dbReference>
<dbReference type="GO" id="GO:0000981">
    <property type="term" value="F:DNA-binding transcription factor activity, RNA polymerase II-specific"/>
    <property type="evidence" value="ECO:0007669"/>
    <property type="project" value="TreeGrafter"/>
</dbReference>
<dbReference type="SMART" id="SM00717">
    <property type="entry name" value="SANT"/>
    <property type="match status" value="5"/>
</dbReference>
<accession>A0A7S4VSH2</accession>
<feature type="region of interest" description="Disordered" evidence="3">
    <location>
        <begin position="179"/>
        <end position="209"/>
    </location>
</feature>
<feature type="compositionally biased region" description="Pro residues" evidence="3">
    <location>
        <begin position="512"/>
        <end position="531"/>
    </location>
</feature>
<dbReference type="PANTHER" id="PTHR45614">
    <property type="entry name" value="MYB PROTEIN-RELATED"/>
    <property type="match status" value="1"/>
</dbReference>
<sequence length="662" mass="73116">MPSEIEDSKDPGDDSVNATLETLEEKSDLSMSTSREGTDANTQKPANEAKSIQSEETEEDQKTSATSGRASDEESDTSLAGKKRKKPGEGVAEKAEEATPERKSSDDKPASKKSKSQWTAVEDEILMLAVLADKKRREEEIDEDDEDEEEEEEDWDEIAKAVPGRTPVQCLRRYMRHLNQKGGGSVDDTKTKAWTSEEEKKLRELRSQDTEWVDTVKEIPGRTVAEAKEHWAKIGSSSDLDLKLSKDESEAEESEKQASAESDAASSQPSPKKKLKTKKEESSGISSPAKWRDDETTLLKKLIEQYQDTSPRWNDIAGNFPNRTAIDCLTKWQSLSSPPVIKGKGSWTVEEDNILRDKRQLYGRKWAKIAAHLPGRQGKQCRERFVNHLDPELKKGEWTDDEEAILIALHEHHGNRWANISKQLHGRSDNDVKNHWYSTIQRKFQQHGKDKLIQAAVQQVQMMVSMGTLNQQATAGWAAPSYSPPGAQHPANPYPHPGAMHPQHQYPIQHHTPPPYPQSAQQMPPPHPHYPGGPAEGSPYMYPPTHQYMPPPPHGYHHPHPHHQHHQHPGAQPTPMGPQQGHNTAPQAHPVGAPTAAATQSGEKSEVASSPAKDGSTVTSAPAPPIKGEGGVESSPSQSQAPYQQSTMAPPTVQQGGGTSDV</sequence>
<feature type="domain" description="HTH myb-type" evidence="6">
    <location>
        <begin position="154"/>
        <end position="182"/>
    </location>
</feature>
<dbReference type="CDD" id="cd00167">
    <property type="entry name" value="SANT"/>
    <property type="match status" value="5"/>
</dbReference>
<feature type="compositionally biased region" description="Basic and acidic residues" evidence="3">
    <location>
        <begin position="87"/>
        <end position="110"/>
    </location>
</feature>
<dbReference type="Pfam" id="PF13921">
    <property type="entry name" value="Myb_DNA-bind_6"/>
    <property type="match status" value="1"/>
</dbReference>
<evidence type="ECO:0000256" key="1">
    <source>
        <dbReference type="ARBA" id="ARBA00022737"/>
    </source>
</evidence>
<feature type="domain" description="SANT" evidence="5">
    <location>
        <begin position="342"/>
        <end position="398"/>
    </location>
</feature>
<dbReference type="PROSITE" id="PS50090">
    <property type="entry name" value="MYB_LIKE"/>
    <property type="match status" value="5"/>
</dbReference>
<evidence type="ECO:0000313" key="7">
    <source>
        <dbReference type="EMBL" id="CAE4600357.1"/>
    </source>
</evidence>
<dbReference type="EMBL" id="HBNS01014054">
    <property type="protein sequence ID" value="CAE4600357.1"/>
    <property type="molecule type" value="Transcribed_RNA"/>
</dbReference>